<comment type="caution">
    <text evidence="1">The sequence shown here is derived from an EMBL/GenBank/DDBJ whole genome shotgun (WGS) entry which is preliminary data.</text>
</comment>
<dbReference type="InterPro" id="IPR018154">
    <property type="entry name" value="TLV/ENV_coat_polyprotein"/>
</dbReference>
<protein>
    <submittedName>
        <fullName evidence="1">ENV1 protein</fullName>
    </submittedName>
</protein>
<keyword evidence="2" id="KW-1185">Reference proteome</keyword>
<proteinExistence type="predicted"/>
<feature type="non-terminal residue" evidence="1">
    <location>
        <position position="82"/>
    </location>
</feature>
<organism evidence="1 2">
    <name type="scientific">Pelecanoides urinatrix</name>
    <name type="common">Common diving petrel</name>
    <name type="synonym">Procellaria urinatrix</name>
    <dbReference type="NCBI Taxonomy" id="37079"/>
    <lineage>
        <taxon>Eukaryota</taxon>
        <taxon>Metazoa</taxon>
        <taxon>Chordata</taxon>
        <taxon>Craniata</taxon>
        <taxon>Vertebrata</taxon>
        <taxon>Euteleostomi</taxon>
        <taxon>Archelosauria</taxon>
        <taxon>Archosauria</taxon>
        <taxon>Dinosauria</taxon>
        <taxon>Saurischia</taxon>
        <taxon>Theropoda</taxon>
        <taxon>Coelurosauria</taxon>
        <taxon>Aves</taxon>
        <taxon>Neognathae</taxon>
        <taxon>Neoaves</taxon>
        <taxon>Aequornithes</taxon>
        <taxon>Procellariiformes</taxon>
        <taxon>Procellariidae</taxon>
        <taxon>Pelecanoides</taxon>
    </lineage>
</organism>
<gene>
    <name evidence="1" type="primary">Env1_1</name>
    <name evidence="1" type="ORF">PELURI_R15540</name>
</gene>
<evidence type="ECO:0000313" key="1">
    <source>
        <dbReference type="EMBL" id="NXT39358.1"/>
    </source>
</evidence>
<dbReference type="EMBL" id="VZTQ01009579">
    <property type="protein sequence ID" value="NXT39358.1"/>
    <property type="molecule type" value="Genomic_DNA"/>
</dbReference>
<evidence type="ECO:0000313" key="2">
    <source>
        <dbReference type="Proteomes" id="UP000555367"/>
    </source>
</evidence>
<dbReference type="Proteomes" id="UP000555367">
    <property type="component" value="Unassembled WGS sequence"/>
</dbReference>
<dbReference type="Pfam" id="PF00429">
    <property type="entry name" value="TLV_coat"/>
    <property type="match status" value="1"/>
</dbReference>
<reference evidence="1 2" key="1">
    <citation type="submission" date="2019-09" db="EMBL/GenBank/DDBJ databases">
        <title>Bird 10,000 Genomes (B10K) Project - Family phase.</title>
        <authorList>
            <person name="Zhang G."/>
        </authorList>
    </citation>
    <scope>NUCLEOTIDE SEQUENCE [LARGE SCALE GENOMIC DNA]</scope>
    <source>
        <strain evidence="1">B10K-DU-012-45</strain>
    </source>
</reference>
<dbReference type="OrthoDB" id="9306952at2759"/>
<feature type="non-terminal residue" evidence="1">
    <location>
        <position position="1"/>
    </location>
</feature>
<sequence>IVEKNPLWKLVQTAYQALNDTNPNATQGCWLCYDVRPPLYEGIGLKLSFNMSIEENPKQCRWNDKRIGLTMQQISGQGVCIG</sequence>
<accession>A0A7L3C6X3</accession>
<name>A0A7L3C6X3_PELUR</name>
<dbReference type="AlphaFoldDB" id="A0A7L3C6X3"/>